<evidence type="ECO:0000313" key="3">
    <source>
        <dbReference type="Proteomes" id="UP000309734"/>
    </source>
</evidence>
<sequence>MAPAAADHLSTATPSASTTASLQNSQSRLRSSSPCSPISPKTTPSSTSLARMKAKMTFTYGVILAARASGLVRSLLSMCLGL</sequence>
<reference evidence="2 3" key="1">
    <citation type="submission" date="2018-10" db="EMBL/GenBank/DDBJ databases">
        <title>Fifty Aureobasidium pullulans genomes reveal a recombining polyextremotolerant generalist.</title>
        <authorList>
            <person name="Gostincar C."/>
            <person name="Turk M."/>
            <person name="Zajc J."/>
            <person name="Gunde-Cimerman N."/>
        </authorList>
    </citation>
    <scope>NUCLEOTIDE SEQUENCE [LARGE SCALE GENOMIC DNA]</scope>
    <source>
        <strain evidence="2 3">EXF-3519</strain>
    </source>
</reference>
<gene>
    <name evidence="2" type="ORF">D6C85_07445</name>
</gene>
<proteinExistence type="predicted"/>
<name>A0A4S9WS83_AURPU</name>
<dbReference type="EMBL" id="QZBS01000295">
    <property type="protein sequence ID" value="THZ68520.1"/>
    <property type="molecule type" value="Genomic_DNA"/>
</dbReference>
<accession>A0A4S9WS83</accession>
<dbReference type="AlphaFoldDB" id="A0A4S9WS83"/>
<feature type="compositionally biased region" description="Low complexity" evidence="1">
    <location>
        <begin position="10"/>
        <end position="48"/>
    </location>
</feature>
<feature type="region of interest" description="Disordered" evidence="1">
    <location>
        <begin position="1"/>
        <end position="48"/>
    </location>
</feature>
<dbReference type="Proteomes" id="UP000309734">
    <property type="component" value="Unassembled WGS sequence"/>
</dbReference>
<evidence type="ECO:0000256" key="1">
    <source>
        <dbReference type="SAM" id="MobiDB-lite"/>
    </source>
</evidence>
<organism evidence="2 3">
    <name type="scientific">Aureobasidium pullulans</name>
    <name type="common">Black yeast</name>
    <name type="synonym">Pullularia pullulans</name>
    <dbReference type="NCBI Taxonomy" id="5580"/>
    <lineage>
        <taxon>Eukaryota</taxon>
        <taxon>Fungi</taxon>
        <taxon>Dikarya</taxon>
        <taxon>Ascomycota</taxon>
        <taxon>Pezizomycotina</taxon>
        <taxon>Dothideomycetes</taxon>
        <taxon>Dothideomycetidae</taxon>
        <taxon>Dothideales</taxon>
        <taxon>Saccotheciaceae</taxon>
        <taxon>Aureobasidium</taxon>
    </lineage>
</organism>
<comment type="caution">
    <text evidence="2">The sequence shown here is derived from an EMBL/GenBank/DDBJ whole genome shotgun (WGS) entry which is preliminary data.</text>
</comment>
<protein>
    <submittedName>
        <fullName evidence="2">Uncharacterized protein</fullName>
    </submittedName>
</protein>
<evidence type="ECO:0000313" key="2">
    <source>
        <dbReference type="EMBL" id="THZ68520.1"/>
    </source>
</evidence>